<keyword evidence="4" id="KW-1185">Reference proteome</keyword>
<name>A0A7D3XKH3_9SPHN</name>
<dbReference type="PANTHER" id="PTHR45947:SF3">
    <property type="entry name" value="SULFOQUINOVOSYL TRANSFERASE SQD2"/>
    <property type="match status" value="1"/>
</dbReference>
<dbReference type="SUPFAM" id="SSF53756">
    <property type="entry name" value="UDP-Glycosyltransferase/glycogen phosphorylase"/>
    <property type="match status" value="1"/>
</dbReference>
<dbReference type="InterPro" id="IPR028098">
    <property type="entry name" value="Glyco_trans_4-like_N"/>
</dbReference>
<dbReference type="NCBIfam" id="NF007640">
    <property type="entry name" value="PRK10307.1"/>
    <property type="match status" value="1"/>
</dbReference>
<dbReference type="Gene3D" id="3.40.50.2000">
    <property type="entry name" value="Glycogen Phosphorylase B"/>
    <property type="match status" value="2"/>
</dbReference>
<sequence length="421" mass="45930">MGGPSRRILFIGLNYRPEPIGIGPYTSGLAEALVERGHKVRAVVGQPYYPEWKLYDRFKGRWRSGEEGGVSITRCPHYVPANPTGGRRLVHHMSFASSAYGPARQARREFRPDMVFTVAPSMVAVPVAVRMARRAGVPLWLHVQDFEVGAAFATGLLQSRGVAANAALRFEQRMLRSADVVSTISEPMCGLAREKGVPGERIIELRNWANHAEQAASASGARLRAEWGLEGKTVALYSGNIANKQGLEIVIEAARHLANRPDIAFVVSGEGPNRDRLERLAKGMDNLQFRDLQPNERVGELLNLADIHLLPQLPGAADLVLPSKLGNILASGRPVIATVLPGSGIAQELEGSGVIVPAQDGDALAWAIRQLADDANLRDQMGQIGRQRAASHWAREAVVDRFEERMQLLLDAALEPEIPFP</sequence>
<dbReference type="GO" id="GO:0016758">
    <property type="term" value="F:hexosyltransferase activity"/>
    <property type="evidence" value="ECO:0007669"/>
    <property type="project" value="TreeGrafter"/>
</dbReference>
<dbReference type="Proteomes" id="UP000504693">
    <property type="component" value="Chromosome"/>
</dbReference>
<dbReference type="EMBL" id="CP053921">
    <property type="protein sequence ID" value="QKG72659.1"/>
    <property type="molecule type" value="Genomic_DNA"/>
</dbReference>
<dbReference type="Pfam" id="PF13579">
    <property type="entry name" value="Glyco_trans_4_4"/>
    <property type="match status" value="1"/>
</dbReference>
<feature type="domain" description="Glycosyltransferase subfamily 4-like N-terminal" evidence="2">
    <location>
        <begin position="21"/>
        <end position="208"/>
    </location>
</feature>
<reference evidence="3 4" key="1">
    <citation type="submission" date="2020-05" db="EMBL/GenBank/DDBJ databases">
        <title>Erythrobacter mangrovi sp. nov., isolated from rhizosphere soil of mangrove plant (Kandelia candel).</title>
        <authorList>
            <person name="Ye Y.H."/>
        </authorList>
    </citation>
    <scope>NUCLEOTIDE SEQUENCE [LARGE SCALE GENOMIC DNA]</scope>
    <source>
        <strain evidence="3 4">EB310</strain>
    </source>
</reference>
<evidence type="ECO:0000259" key="2">
    <source>
        <dbReference type="Pfam" id="PF13579"/>
    </source>
</evidence>
<dbReference type="InterPro" id="IPR050194">
    <property type="entry name" value="Glycosyltransferase_grp1"/>
</dbReference>
<dbReference type="CDD" id="cd03794">
    <property type="entry name" value="GT4_WbuB-like"/>
    <property type="match status" value="1"/>
</dbReference>
<protein>
    <submittedName>
        <fullName evidence="3">WcaI family glycosyltransferase</fullName>
    </submittedName>
</protein>
<feature type="domain" description="Glycosyl transferase family 1" evidence="1">
    <location>
        <begin position="224"/>
        <end position="388"/>
    </location>
</feature>
<dbReference type="KEGG" id="emv:HQR01_04540"/>
<dbReference type="InterPro" id="IPR001296">
    <property type="entry name" value="Glyco_trans_1"/>
</dbReference>
<evidence type="ECO:0000313" key="4">
    <source>
        <dbReference type="Proteomes" id="UP000504693"/>
    </source>
</evidence>
<evidence type="ECO:0000259" key="1">
    <source>
        <dbReference type="Pfam" id="PF00534"/>
    </source>
</evidence>
<proteinExistence type="predicted"/>
<accession>A0A7D3XKH3</accession>
<evidence type="ECO:0000313" key="3">
    <source>
        <dbReference type="EMBL" id="QKG72659.1"/>
    </source>
</evidence>
<dbReference type="PANTHER" id="PTHR45947">
    <property type="entry name" value="SULFOQUINOVOSYL TRANSFERASE SQD2"/>
    <property type="match status" value="1"/>
</dbReference>
<dbReference type="AlphaFoldDB" id="A0A7D3XKH3"/>
<keyword evidence="3" id="KW-0808">Transferase</keyword>
<dbReference type="Pfam" id="PF00534">
    <property type="entry name" value="Glycos_transf_1"/>
    <property type="match status" value="1"/>
</dbReference>
<organism evidence="3 4">
    <name type="scientific">Erythrobacter mangrovi</name>
    <dbReference type="NCBI Taxonomy" id="2739433"/>
    <lineage>
        <taxon>Bacteria</taxon>
        <taxon>Pseudomonadati</taxon>
        <taxon>Pseudomonadota</taxon>
        <taxon>Alphaproteobacteria</taxon>
        <taxon>Sphingomonadales</taxon>
        <taxon>Erythrobacteraceae</taxon>
        <taxon>Erythrobacter/Porphyrobacter group</taxon>
        <taxon>Erythrobacter</taxon>
    </lineage>
</organism>
<gene>
    <name evidence="3" type="ORF">HQR01_04540</name>
</gene>